<evidence type="ECO:0000313" key="4">
    <source>
        <dbReference type="Proteomes" id="UP000307706"/>
    </source>
</evidence>
<evidence type="ECO:0000313" key="2">
    <source>
        <dbReference type="EMBL" id="TMP58106.1"/>
    </source>
</evidence>
<accession>A0A5S3XP64</accession>
<evidence type="ECO:0000313" key="1">
    <source>
        <dbReference type="EMBL" id="TMP47175.1"/>
    </source>
</evidence>
<sequence>MHPLHADILDISPLVLKHTHASSTSDQANAYIELSPQMAIDIGLVNTHLDLNGVQQGHDVAVNGQGLILPSGQLNPEQKRQLWKLLSEY</sequence>
<dbReference type="Proteomes" id="UP000307706">
    <property type="component" value="Unassembled WGS sequence"/>
</dbReference>
<gene>
    <name evidence="2" type="ORF">CWB96_12575</name>
    <name evidence="1" type="ORF">CWB97_00620</name>
</gene>
<dbReference type="RefSeq" id="WP_138594203.1">
    <property type="nucleotide sequence ID" value="NZ_PNCK01000004.1"/>
</dbReference>
<comment type="caution">
    <text evidence="2">The sequence shown here is derived from an EMBL/GenBank/DDBJ whole genome shotgun (WGS) entry which is preliminary data.</text>
</comment>
<dbReference type="Proteomes" id="UP000305730">
    <property type="component" value="Unassembled WGS sequence"/>
</dbReference>
<dbReference type="EMBL" id="PNCK01000004">
    <property type="protein sequence ID" value="TMP47175.1"/>
    <property type="molecule type" value="Genomic_DNA"/>
</dbReference>
<dbReference type="AlphaFoldDB" id="A0A5S3XP64"/>
<name>A0A5S3XP64_9GAMM</name>
<protein>
    <submittedName>
        <fullName evidence="2">Uncharacterized protein</fullName>
    </submittedName>
</protein>
<dbReference type="EMBL" id="PNCL01000060">
    <property type="protein sequence ID" value="TMP58106.1"/>
    <property type="molecule type" value="Genomic_DNA"/>
</dbReference>
<organism evidence="2 4">
    <name type="scientific">Pseudoalteromonas citrea</name>
    <dbReference type="NCBI Taxonomy" id="43655"/>
    <lineage>
        <taxon>Bacteria</taxon>
        <taxon>Pseudomonadati</taxon>
        <taxon>Pseudomonadota</taxon>
        <taxon>Gammaproteobacteria</taxon>
        <taxon>Alteromonadales</taxon>
        <taxon>Pseudoalteromonadaceae</taxon>
        <taxon>Pseudoalteromonas</taxon>
    </lineage>
</organism>
<proteinExistence type="predicted"/>
<evidence type="ECO:0000313" key="3">
    <source>
        <dbReference type="Proteomes" id="UP000305730"/>
    </source>
</evidence>
<keyword evidence="3" id="KW-1185">Reference proteome</keyword>
<reference evidence="3 4" key="1">
    <citation type="submission" date="2017-12" db="EMBL/GenBank/DDBJ databases">
        <authorList>
            <person name="Paulsen S."/>
            <person name="Gram L.K."/>
        </authorList>
    </citation>
    <scope>NUCLEOTIDE SEQUENCE [LARGE SCALE GENOMIC DNA]</scope>
    <source>
        <strain evidence="2 4">S2231</strain>
        <strain evidence="1 3">S2233</strain>
    </source>
</reference>
<reference evidence="2" key="3">
    <citation type="submission" date="2019-09" db="EMBL/GenBank/DDBJ databases">
        <title>Co-occurence of chitin degradation, pigmentation and bioactivity in marine Pseudoalteromonas.</title>
        <authorList>
            <person name="Sonnenschein E.C."/>
            <person name="Bech P.K."/>
        </authorList>
    </citation>
    <scope>NUCLEOTIDE SEQUENCE</scope>
    <source>
        <strain evidence="2">S2231</strain>
    </source>
</reference>
<reference evidence="3 4" key="2">
    <citation type="submission" date="2019-06" db="EMBL/GenBank/DDBJ databases">
        <title>Co-occurence of chitin degradation, pigmentation and bioactivity in marine Pseudoalteromonas.</title>
        <authorList>
            <person name="Sonnenschein E.C."/>
            <person name="Bech P.K."/>
        </authorList>
    </citation>
    <scope>NUCLEOTIDE SEQUENCE [LARGE SCALE GENOMIC DNA]</scope>
    <source>
        <strain evidence="4">S2231</strain>
        <strain evidence="1 3">S2233</strain>
    </source>
</reference>
<dbReference type="OrthoDB" id="6309423at2"/>